<dbReference type="SMART" id="SM00382">
    <property type="entry name" value="AAA"/>
    <property type="match status" value="1"/>
</dbReference>
<dbReference type="Pfam" id="PF17862">
    <property type="entry name" value="AAA_lid_3"/>
    <property type="match status" value="1"/>
</dbReference>
<sequence>MHRQDQQRDLELILRSRTPLVTIETRDEPRVLEMLKAITLKGFASEHLPLFRWTVTDGLQRLDISLEPQLHNAEPTEALRHIRAVTKAGVYVLLDFHPYLKDPVNIRLLKDICITFATNARQLILLSHEISLPKELEAYAARFEMALPNETQREAIVRRVAREYVDQHPGQSVKTDSYAYELLIQNLAGLTEGDTEQLARNAIFVDGAITHSDLPGVMQAKYELLNRGGTLHFEYDTRQFADIGGLDKLKRWLAQRKPAFAHTTQTAHLDTPKGVLLIGVQGCGKSLAARATAGILGIPLLRLDFAALYNKYHGETERNLRESLQTADVMAPCVLWIDEIEKGLAGSGGETGTTQRVLSSFLAWLADKQSRVFVVATANDISALPPELVRKGRFDEIFFVDLPDHEVRQTILAIHLKKREQPGAGIDLDAVAAATEGFSGAELEQIVVSALYAAHAQNSALTTPILLAEVAATRPLSVVMQEKLLALRRWAKGRTVPCN</sequence>
<reference evidence="6 7" key="1">
    <citation type="submission" date="2016-06" db="EMBL/GenBank/DDBJ databases">
        <title>Complete genome sequence of a deep-branching marine Gamma Proteobacterium Woeseia oceani type strain XK5.</title>
        <authorList>
            <person name="Mu D."/>
            <person name="Du Z."/>
        </authorList>
    </citation>
    <scope>NUCLEOTIDE SEQUENCE [LARGE SCALE GENOMIC DNA]</scope>
    <source>
        <strain evidence="6 7">XK5</strain>
    </source>
</reference>
<comment type="similarity">
    <text evidence="3">Belongs to the AAA ATPase family. Highly divergent.</text>
</comment>
<keyword evidence="7" id="KW-1185">Reference proteome</keyword>
<dbReference type="GO" id="GO:0016887">
    <property type="term" value="F:ATP hydrolysis activity"/>
    <property type="evidence" value="ECO:0007669"/>
    <property type="project" value="InterPro"/>
</dbReference>
<dbReference type="PANTHER" id="PTHR42960:SF1">
    <property type="entry name" value="YCF46 PROTEIN"/>
    <property type="match status" value="1"/>
</dbReference>
<evidence type="ECO:0000256" key="2">
    <source>
        <dbReference type="ARBA" id="ARBA00022840"/>
    </source>
</evidence>
<dbReference type="InterPro" id="IPR003959">
    <property type="entry name" value="ATPase_AAA_core"/>
</dbReference>
<proteinExistence type="inferred from homology"/>
<evidence type="ECO:0000256" key="1">
    <source>
        <dbReference type="ARBA" id="ARBA00022741"/>
    </source>
</evidence>
<organism evidence="6 7">
    <name type="scientific">Woeseia oceani</name>
    <dbReference type="NCBI Taxonomy" id="1548547"/>
    <lineage>
        <taxon>Bacteria</taxon>
        <taxon>Pseudomonadati</taxon>
        <taxon>Pseudomonadota</taxon>
        <taxon>Gammaproteobacteria</taxon>
        <taxon>Woeseiales</taxon>
        <taxon>Woeseiaceae</taxon>
        <taxon>Woeseia</taxon>
    </lineage>
</organism>
<evidence type="ECO:0000256" key="4">
    <source>
        <dbReference type="ARBA" id="ARBA00040480"/>
    </source>
</evidence>
<accession>A0A193LGG2</accession>
<name>A0A193LGG2_9GAMM</name>
<evidence type="ECO:0000313" key="6">
    <source>
        <dbReference type="EMBL" id="ANO51548.1"/>
    </source>
</evidence>
<dbReference type="Proteomes" id="UP000092695">
    <property type="component" value="Chromosome"/>
</dbReference>
<dbReference type="STRING" id="1548547.BA177_10330"/>
<dbReference type="Pfam" id="PF00004">
    <property type="entry name" value="AAA"/>
    <property type="match status" value="1"/>
</dbReference>
<keyword evidence="1" id="KW-0547">Nucleotide-binding</keyword>
<gene>
    <name evidence="6" type="ORF">BA177_10330</name>
</gene>
<dbReference type="AlphaFoldDB" id="A0A193LGG2"/>
<dbReference type="SUPFAM" id="SSF52540">
    <property type="entry name" value="P-loop containing nucleoside triphosphate hydrolases"/>
    <property type="match status" value="1"/>
</dbReference>
<dbReference type="PANTHER" id="PTHR42960">
    <property type="entry name" value="YCF46 PROTEIN"/>
    <property type="match status" value="1"/>
</dbReference>
<dbReference type="InterPro" id="IPR003593">
    <property type="entry name" value="AAA+_ATPase"/>
</dbReference>
<dbReference type="InterPro" id="IPR052381">
    <property type="entry name" value="AAA_domain_protein"/>
</dbReference>
<protein>
    <recommendedName>
        <fullName evidence="4">Uncharacterized AAA domain-containing protein ycf46</fullName>
    </recommendedName>
</protein>
<evidence type="ECO:0000313" key="7">
    <source>
        <dbReference type="Proteomes" id="UP000092695"/>
    </source>
</evidence>
<dbReference type="Gene3D" id="1.10.8.60">
    <property type="match status" value="1"/>
</dbReference>
<feature type="domain" description="AAA+ ATPase" evidence="5">
    <location>
        <begin position="271"/>
        <end position="404"/>
    </location>
</feature>
<evidence type="ECO:0000256" key="3">
    <source>
        <dbReference type="ARBA" id="ARBA00038088"/>
    </source>
</evidence>
<dbReference type="InterPro" id="IPR041569">
    <property type="entry name" value="AAA_lid_3"/>
</dbReference>
<dbReference type="InterPro" id="IPR027417">
    <property type="entry name" value="P-loop_NTPase"/>
</dbReference>
<dbReference type="KEGG" id="woc:BA177_10330"/>
<evidence type="ECO:0000259" key="5">
    <source>
        <dbReference type="SMART" id="SM00382"/>
    </source>
</evidence>
<dbReference type="GO" id="GO:0005524">
    <property type="term" value="F:ATP binding"/>
    <property type="evidence" value="ECO:0007669"/>
    <property type="project" value="UniProtKB-KW"/>
</dbReference>
<dbReference type="Gene3D" id="3.40.50.300">
    <property type="entry name" value="P-loop containing nucleotide triphosphate hydrolases"/>
    <property type="match status" value="1"/>
</dbReference>
<keyword evidence="2" id="KW-0067">ATP-binding</keyword>
<dbReference type="EMBL" id="CP016268">
    <property type="protein sequence ID" value="ANO51548.1"/>
    <property type="molecule type" value="Genomic_DNA"/>
</dbReference>